<dbReference type="GO" id="GO:0036503">
    <property type="term" value="P:ERAD pathway"/>
    <property type="evidence" value="ECO:0007669"/>
    <property type="project" value="TreeGrafter"/>
</dbReference>
<dbReference type="GO" id="GO:0005634">
    <property type="term" value="C:nucleus"/>
    <property type="evidence" value="ECO:0007669"/>
    <property type="project" value="TreeGrafter"/>
</dbReference>
<dbReference type="PANTHER" id="PTHR23346">
    <property type="entry name" value="TRANSLATIONAL ACTIVATOR GCN1-RELATED"/>
    <property type="match status" value="1"/>
</dbReference>
<organism evidence="2 3">
    <name type="scientific">Lynx pardinus</name>
    <name type="common">Iberian lynx</name>
    <name type="synonym">Felis pardina</name>
    <dbReference type="NCBI Taxonomy" id="191816"/>
    <lineage>
        <taxon>Eukaryota</taxon>
        <taxon>Metazoa</taxon>
        <taxon>Chordata</taxon>
        <taxon>Craniata</taxon>
        <taxon>Vertebrata</taxon>
        <taxon>Euteleostomi</taxon>
        <taxon>Mammalia</taxon>
        <taxon>Eutheria</taxon>
        <taxon>Laurasiatheria</taxon>
        <taxon>Carnivora</taxon>
        <taxon>Feliformia</taxon>
        <taxon>Felidae</taxon>
        <taxon>Felinae</taxon>
        <taxon>Lynx</taxon>
    </lineage>
</organism>
<dbReference type="SUPFAM" id="SSF48371">
    <property type="entry name" value="ARM repeat"/>
    <property type="match status" value="1"/>
</dbReference>
<keyword evidence="1" id="KW-0677">Repeat</keyword>
<evidence type="ECO:0000313" key="3">
    <source>
        <dbReference type="Proteomes" id="UP000386466"/>
    </source>
</evidence>
<accession>A0A485MKR5</accession>
<evidence type="ECO:0000313" key="2">
    <source>
        <dbReference type="EMBL" id="VFV20236.1"/>
    </source>
</evidence>
<dbReference type="AlphaFoldDB" id="A0A485MKR5"/>
<sequence length="230" mass="25650">MHEIADEEKSEKEEYNLRTEVRQERVPGSFGGIQLHPQELTAVTQKALQSQFWKTKAQGAAAIASIAKQTNSPMLPYPGMIPTTLLQGLAGRTWAGKEELLKAIACVVTACSTQLEKPGSNQPGANEILQAVPKECYKENLKYKIIAISCVADVLKVTKEDRYQELSATVTPFIKKNSPGSTGFQPKMKMGMRRKKSSRWNLCWEPSRAWAKPDPKMWRPNVITIRSCAS</sequence>
<protein>
    <submittedName>
        <fullName evidence="2">Uncharacterized protein</fullName>
    </submittedName>
</protein>
<reference evidence="2 3" key="1">
    <citation type="submission" date="2019-01" db="EMBL/GenBank/DDBJ databases">
        <authorList>
            <person name="Alioto T."/>
            <person name="Alioto T."/>
        </authorList>
    </citation>
    <scope>NUCLEOTIDE SEQUENCE [LARGE SCALE GENOMIC DNA]</scope>
</reference>
<name>A0A485MKR5_LYNPA</name>
<dbReference type="Gene3D" id="1.25.10.10">
    <property type="entry name" value="Leucine-rich Repeat Variant"/>
    <property type="match status" value="1"/>
</dbReference>
<proteinExistence type="predicted"/>
<keyword evidence="3" id="KW-1185">Reference proteome</keyword>
<dbReference type="GO" id="GO:0060090">
    <property type="term" value="F:molecular adaptor activity"/>
    <property type="evidence" value="ECO:0007669"/>
    <property type="project" value="TreeGrafter"/>
</dbReference>
<dbReference type="InterPro" id="IPR016024">
    <property type="entry name" value="ARM-type_fold"/>
</dbReference>
<dbReference type="InterPro" id="IPR011989">
    <property type="entry name" value="ARM-like"/>
</dbReference>
<evidence type="ECO:0000256" key="1">
    <source>
        <dbReference type="ARBA" id="ARBA00022737"/>
    </source>
</evidence>
<dbReference type="Proteomes" id="UP000386466">
    <property type="component" value="Unassembled WGS sequence"/>
</dbReference>
<dbReference type="PANTHER" id="PTHR23346:SF19">
    <property type="entry name" value="PROTEASOME ADAPTER AND SCAFFOLD PROTEIN ECM29"/>
    <property type="match status" value="1"/>
</dbReference>
<dbReference type="GO" id="GO:0005737">
    <property type="term" value="C:cytoplasm"/>
    <property type="evidence" value="ECO:0007669"/>
    <property type="project" value="TreeGrafter"/>
</dbReference>
<gene>
    <name evidence="2" type="ORF">LYPA_23C019290</name>
</gene>
<dbReference type="EMBL" id="CAAGRJ010002348">
    <property type="protein sequence ID" value="VFV20236.1"/>
    <property type="molecule type" value="Genomic_DNA"/>
</dbReference>